<proteinExistence type="predicted"/>
<keyword evidence="3" id="KW-0804">Transcription</keyword>
<keyword evidence="8" id="KW-1185">Reference proteome</keyword>
<gene>
    <name evidence="7" type="primary">kstR2_1</name>
    <name evidence="7" type="ORF">NCTC13296_00032</name>
</gene>
<dbReference type="AlphaFoldDB" id="A0A379LVP0"/>
<feature type="DNA-binding region" description="H-T-H motif" evidence="4">
    <location>
        <begin position="55"/>
        <end position="74"/>
    </location>
</feature>
<organism evidence="7 8">
    <name type="scientific">Rhodococcus gordoniae</name>
    <dbReference type="NCBI Taxonomy" id="223392"/>
    <lineage>
        <taxon>Bacteria</taxon>
        <taxon>Bacillati</taxon>
        <taxon>Actinomycetota</taxon>
        <taxon>Actinomycetes</taxon>
        <taxon>Mycobacteriales</taxon>
        <taxon>Nocardiaceae</taxon>
        <taxon>Rhodococcus</taxon>
    </lineage>
</organism>
<dbReference type="PRINTS" id="PR00455">
    <property type="entry name" value="HTHTETR"/>
</dbReference>
<sequence>MVLQSLSPCQSGEVTHAGPGRPRLHAPRRPGPTARAEILDAAAELFTTRGFSPTSTRSIAEAVGIRQASLYNHFATKNDILVALLEGTVEPTLDFDDHLDDTLPPEVRLCALAWFDTAQLCSGKWNLGALYHLPEIRTEPFDRFRDERRQLMERYRRLAARIVGDGDPRTHLPFRIVESVIGIRADNADIDAGLSEALATASLTVLGVGDVAAVTSVARALVVGVPDDLLGSMNPPSPPYA</sequence>
<evidence type="ECO:0000256" key="4">
    <source>
        <dbReference type="PROSITE-ProRule" id="PRU00335"/>
    </source>
</evidence>
<keyword evidence="2 4" id="KW-0238">DNA-binding</keyword>
<feature type="region of interest" description="Disordered" evidence="5">
    <location>
        <begin position="1"/>
        <end position="32"/>
    </location>
</feature>
<dbReference type="PANTHER" id="PTHR30055:SF234">
    <property type="entry name" value="HTH-TYPE TRANSCRIPTIONAL REGULATOR BETI"/>
    <property type="match status" value="1"/>
</dbReference>
<evidence type="ECO:0000313" key="7">
    <source>
        <dbReference type="EMBL" id="SUE13225.1"/>
    </source>
</evidence>
<accession>A0A379LVP0</accession>
<evidence type="ECO:0000256" key="2">
    <source>
        <dbReference type="ARBA" id="ARBA00023125"/>
    </source>
</evidence>
<dbReference type="Pfam" id="PF00440">
    <property type="entry name" value="TetR_N"/>
    <property type="match status" value="1"/>
</dbReference>
<evidence type="ECO:0000313" key="8">
    <source>
        <dbReference type="Proteomes" id="UP000254569"/>
    </source>
</evidence>
<keyword evidence="1" id="KW-0805">Transcription regulation</keyword>
<dbReference type="PANTHER" id="PTHR30055">
    <property type="entry name" value="HTH-TYPE TRANSCRIPTIONAL REGULATOR RUTR"/>
    <property type="match status" value="1"/>
</dbReference>
<reference evidence="7 8" key="1">
    <citation type="submission" date="2018-06" db="EMBL/GenBank/DDBJ databases">
        <authorList>
            <consortium name="Pathogen Informatics"/>
            <person name="Doyle S."/>
        </authorList>
    </citation>
    <scope>NUCLEOTIDE SEQUENCE [LARGE SCALE GENOMIC DNA]</scope>
    <source>
        <strain evidence="7 8">NCTC13296</strain>
    </source>
</reference>
<evidence type="ECO:0000256" key="1">
    <source>
        <dbReference type="ARBA" id="ARBA00023015"/>
    </source>
</evidence>
<dbReference type="InterPro" id="IPR050109">
    <property type="entry name" value="HTH-type_TetR-like_transc_reg"/>
</dbReference>
<dbReference type="SUPFAM" id="SSF46689">
    <property type="entry name" value="Homeodomain-like"/>
    <property type="match status" value="1"/>
</dbReference>
<dbReference type="PROSITE" id="PS50977">
    <property type="entry name" value="HTH_TETR_2"/>
    <property type="match status" value="1"/>
</dbReference>
<dbReference type="InterPro" id="IPR001647">
    <property type="entry name" value="HTH_TetR"/>
</dbReference>
<protein>
    <submittedName>
        <fullName evidence="7">TetR family transcriptional regulator</fullName>
    </submittedName>
</protein>
<dbReference type="GO" id="GO:0000976">
    <property type="term" value="F:transcription cis-regulatory region binding"/>
    <property type="evidence" value="ECO:0007669"/>
    <property type="project" value="TreeGrafter"/>
</dbReference>
<dbReference type="Gene3D" id="1.10.357.10">
    <property type="entry name" value="Tetracycline Repressor, domain 2"/>
    <property type="match status" value="1"/>
</dbReference>
<dbReference type="Proteomes" id="UP000254569">
    <property type="component" value="Unassembled WGS sequence"/>
</dbReference>
<dbReference type="GO" id="GO:0003700">
    <property type="term" value="F:DNA-binding transcription factor activity"/>
    <property type="evidence" value="ECO:0007669"/>
    <property type="project" value="TreeGrafter"/>
</dbReference>
<evidence type="ECO:0000256" key="5">
    <source>
        <dbReference type="SAM" id="MobiDB-lite"/>
    </source>
</evidence>
<feature type="domain" description="HTH tetR-type" evidence="6">
    <location>
        <begin position="32"/>
        <end position="92"/>
    </location>
</feature>
<evidence type="ECO:0000259" key="6">
    <source>
        <dbReference type="PROSITE" id="PS50977"/>
    </source>
</evidence>
<dbReference type="EMBL" id="UGVI01000001">
    <property type="protein sequence ID" value="SUE13225.1"/>
    <property type="molecule type" value="Genomic_DNA"/>
</dbReference>
<name>A0A379LVP0_9NOCA</name>
<dbReference type="InterPro" id="IPR009057">
    <property type="entry name" value="Homeodomain-like_sf"/>
</dbReference>
<feature type="compositionally biased region" description="Polar residues" evidence="5">
    <location>
        <begin position="1"/>
        <end position="13"/>
    </location>
</feature>
<evidence type="ECO:0000256" key="3">
    <source>
        <dbReference type="ARBA" id="ARBA00023163"/>
    </source>
</evidence>